<protein>
    <recommendedName>
        <fullName evidence="5">DUF3035 domain-containing protein</fullName>
    </recommendedName>
</protein>
<feature type="signal peptide" evidence="2">
    <location>
        <begin position="1"/>
        <end position="34"/>
    </location>
</feature>
<evidence type="ECO:0000256" key="1">
    <source>
        <dbReference type="SAM" id="MobiDB-lite"/>
    </source>
</evidence>
<evidence type="ECO:0000313" key="3">
    <source>
        <dbReference type="EMBL" id="QJE72697.1"/>
    </source>
</evidence>
<evidence type="ECO:0000313" key="4">
    <source>
        <dbReference type="Proteomes" id="UP000501891"/>
    </source>
</evidence>
<name>A0A858R5N1_9PROT</name>
<dbReference type="EMBL" id="CP051775">
    <property type="protein sequence ID" value="QJE72697.1"/>
    <property type="molecule type" value="Genomic_DNA"/>
</dbReference>
<dbReference type="Proteomes" id="UP000501891">
    <property type="component" value="Chromosome"/>
</dbReference>
<keyword evidence="4" id="KW-1185">Reference proteome</keyword>
<evidence type="ECO:0000256" key="2">
    <source>
        <dbReference type="SAM" id="SignalP"/>
    </source>
</evidence>
<dbReference type="AlphaFoldDB" id="A0A858R5N1"/>
<proteinExistence type="predicted"/>
<feature type="region of interest" description="Disordered" evidence="1">
    <location>
        <begin position="108"/>
        <end position="154"/>
    </location>
</feature>
<feature type="compositionally biased region" description="Pro residues" evidence="1">
    <location>
        <begin position="140"/>
        <end position="154"/>
    </location>
</feature>
<organism evidence="3 4">
    <name type="scientific">Aerophototrophica crusticola</name>
    <dbReference type="NCBI Taxonomy" id="1709002"/>
    <lineage>
        <taxon>Bacteria</taxon>
        <taxon>Pseudomonadati</taxon>
        <taxon>Pseudomonadota</taxon>
        <taxon>Alphaproteobacteria</taxon>
        <taxon>Rhodospirillales</taxon>
        <taxon>Rhodospirillaceae</taxon>
        <taxon>Aerophototrophica</taxon>
    </lineage>
</organism>
<sequence>MFFTLTRIKLRHHVRRLAAPAMALAALSVLPGCANVPLPDVVFDDGPATATPDQVASKDPQAALTGARPIRRADPGVDGYPNLSTVPPRPNEFSTPVERQALLDRLTADRGEGEAVAGNLRATDVPAPKAPVTTGLPAVPDAPPPVPQAAPRVP</sequence>
<evidence type="ECO:0008006" key="5">
    <source>
        <dbReference type="Google" id="ProtNLM"/>
    </source>
</evidence>
<dbReference type="KEGG" id="acru:HHL28_05950"/>
<feature type="region of interest" description="Disordered" evidence="1">
    <location>
        <begin position="45"/>
        <end position="95"/>
    </location>
</feature>
<keyword evidence="2" id="KW-0732">Signal</keyword>
<reference evidence="3" key="1">
    <citation type="submission" date="2020-04" db="EMBL/GenBank/DDBJ databases">
        <title>A desert anoxygenic phototrophic bacterium fixes CO2 using RubisCO under aerobic conditions.</title>
        <authorList>
            <person name="Tang K."/>
        </authorList>
    </citation>
    <scope>NUCLEOTIDE SEQUENCE [LARGE SCALE GENOMIC DNA]</scope>
    <source>
        <strain evidence="3">MIMtkB3</strain>
    </source>
</reference>
<feature type="chain" id="PRO_5032613635" description="DUF3035 domain-containing protein" evidence="2">
    <location>
        <begin position="35"/>
        <end position="154"/>
    </location>
</feature>
<accession>A0A858R5N1</accession>
<gene>
    <name evidence="3" type="ORF">HHL28_05950</name>
</gene>